<dbReference type="Gene3D" id="3.90.660.10">
    <property type="match status" value="1"/>
</dbReference>
<organism evidence="3 4">
    <name type="scientific">Lithohypha guttulata</name>
    <dbReference type="NCBI Taxonomy" id="1690604"/>
    <lineage>
        <taxon>Eukaryota</taxon>
        <taxon>Fungi</taxon>
        <taxon>Dikarya</taxon>
        <taxon>Ascomycota</taxon>
        <taxon>Pezizomycotina</taxon>
        <taxon>Eurotiomycetes</taxon>
        <taxon>Chaetothyriomycetidae</taxon>
        <taxon>Chaetothyriales</taxon>
        <taxon>Trichomeriaceae</taxon>
        <taxon>Lithohypha</taxon>
    </lineage>
</organism>
<dbReference type="SUPFAM" id="SSF54373">
    <property type="entry name" value="FAD-linked reductases, C-terminal domain"/>
    <property type="match status" value="1"/>
</dbReference>
<keyword evidence="4" id="KW-1185">Reference proteome</keyword>
<dbReference type="PANTHER" id="PTHR10742:SF382">
    <property type="entry name" value="AMINE OXIDASE DOMAIN-CONTAINING PROTEIN"/>
    <property type="match status" value="1"/>
</dbReference>
<evidence type="ECO:0000313" key="4">
    <source>
        <dbReference type="Proteomes" id="UP001309876"/>
    </source>
</evidence>
<evidence type="ECO:0000313" key="3">
    <source>
        <dbReference type="EMBL" id="KAK5091016.1"/>
    </source>
</evidence>
<dbReference type="Gene3D" id="3.50.50.60">
    <property type="entry name" value="FAD/NAD(P)-binding domain"/>
    <property type="match status" value="1"/>
</dbReference>
<dbReference type="EMBL" id="JAVRRJ010000001">
    <property type="protein sequence ID" value="KAK5091016.1"/>
    <property type="molecule type" value="Genomic_DNA"/>
</dbReference>
<name>A0AAN7TEF9_9EURO</name>
<dbReference type="AlphaFoldDB" id="A0AAN7TEF9"/>
<evidence type="ECO:0000256" key="1">
    <source>
        <dbReference type="SAM" id="SignalP"/>
    </source>
</evidence>
<protein>
    <recommendedName>
        <fullName evidence="2">Amine oxidase domain-containing protein</fullName>
    </recommendedName>
</protein>
<dbReference type="Proteomes" id="UP001309876">
    <property type="component" value="Unassembled WGS sequence"/>
</dbReference>
<dbReference type="GO" id="GO:0001716">
    <property type="term" value="F:L-amino-acid oxidase activity"/>
    <property type="evidence" value="ECO:0007669"/>
    <property type="project" value="TreeGrafter"/>
</dbReference>
<dbReference type="PANTHER" id="PTHR10742">
    <property type="entry name" value="FLAVIN MONOAMINE OXIDASE"/>
    <property type="match status" value="1"/>
</dbReference>
<gene>
    <name evidence="3" type="ORF">LTR05_001196</name>
</gene>
<dbReference type="InterPro" id="IPR002937">
    <property type="entry name" value="Amino_oxidase"/>
</dbReference>
<keyword evidence="1" id="KW-0732">Signal</keyword>
<dbReference type="SUPFAM" id="SSF51905">
    <property type="entry name" value="FAD/NAD(P)-binding domain"/>
    <property type="match status" value="1"/>
</dbReference>
<dbReference type="Pfam" id="PF01593">
    <property type="entry name" value="Amino_oxidase"/>
    <property type="match status" value="1"/>
</dbReference>
<dbReference type="GO" id="GO:0009063">
    <property type="term" value="P:amino acid catabolic process"/>
    <property type="evidence" value="ECO:0007669"/>
    <property type="project" value="TreeGrafter"/>
</dbReference>
<accession>A0AAN7TEF9</accession>
<dbReference type="InterPro" id="IPR036188">
    <property type="entry name" value="FAD/NAD-bd_sf"/>
</dbReference>
<dbReference type="Gene3D" id="1.20.1440.240">
    <property type="match status" value="1"/>
</dbReference>
<dbReference type="PROSITE" id="PS51257">
    <property type="entry name" value="PROKAR_LIPOPROTEIN"/>
    <property type="match status" value="1"/>
</dbReference>
<comment type="caution">
    <text evidence="3">The sequence shown here is derived from an EMBL/GenBank/DDBJ whole genome shotgun (WGS) entry which is preliminary data.</text>
</comment>
<dbReference type="InterPro" id="IPR050281">
    <property type="entry name" value="Flavin_monoamine_oxidase"/>
</dbReference>
<proteinExistence type="predicted"/>
<feature type="domain" description="Amine oxidase" evidence="2">
    <location>
        <begin position="175"/>
        <end position="649"/>
    </location>
</feature>
<feature type="chain" id="PRO_5043034821" description="Amine oxidase domain-containing protein" evidence="1">
    <location>
        <begin position="27"/>
        <end position="677"/>
    </location>
</feature>
<evidence type="ECO:0000259" key="2">
    <source>
        <dbReference type="Pfam" id="PF01593"/>
    </source>
</evidence>
<reference evidence="3 4" key="1">
    <citation type="submission" date="2023-08" db="EMBL/GenBank/DDBJ databases">
        <title>Black Yeasts Isolated from many extreme environments.</title>
        <authorList>
            <person name="Coleine C."/>
            <person name="Stajich J.E."/>
            <person name="Selbmann L."/>
        </authorList>
    </citation>
    <scope>NUCLEOTIDE SEQUENCE [LARGE SCALE GENOMIC DNA]</scope>
    <source>
        <strain evidence="3 4">CCFEE 5910</strain>
    </source>
</reference>
<feature type="signal peptide" evidence="1">
    <location>
        <begin position="1"/>
        <end position="26"/>
    </location>
</feature>
<sequence length="677" mass="74956">MKGLSMWNGLSAIGFACLGLSTPVHENKGAVHFKDLLTVETGSVHNVHVVFNGAFEGLVQLVFGTCDMVRLDQHHHQVGSVEIENNVHPDRFVWVVPEDAFHGGCLHAFSSTGLIGRSEPVTVSRPLRKREAIADVADTLGPWFDGVAYMQSRPVNATFSATAKSKQVAILGGGIAGLMTSLLLQSVGIEDWHIIESSQRVGGRIRTSYLNNTEPSDYQYQEMGPMRFPVSWTDSDTNETVEIQDHKMVFQLADVLNQMNGNDPGLAVNFIPWIQSSPNVPVNSRGIRLQNGRVPSRAELAANSSLATPPTAYSDPDAAEAAEDAFAEFADLSTERMKEISRNIFRAHKQAVEDGLFQYSEASYLRYALGLDHNLTDFIAGAANSPIWEYDTVYFSADRWRTIDQGLSRLPAAFGPHIEGKITYGRKVEGLTFNNDTQRMAVNWRDDPLAMIPETQEYDYAIVAVPFTKVRLWRTPVYSSSLSRAIQTMNYQQSCKIALHYETRFWEHLDPPIIGGCGSTDIPGIGSVCYPPYAVNSTGPGVLLASYQSGTGARSVAALSDEDHVGLVQRAMVEVHGQVAADQYTSIYDRQCWELDEHQAGAWAAPFLGQQDLYLPAYYQTEWKTIFVGEHTSYTHAWIFSALDSAVRGTTQLLLDMGLVDEAKEIVNTWMARWISI</sequence>